<proteinExistence type="predicted"/>
<feature type="transmembrane region" description="Helical" evidence="9">
    <location>
        <begin position="184"/>
        <end position="202"/>
    </location>
</feature>
<keyword evidence="7" id="KW-0175">Coiled coil</keyword>
<dbReference type="PANTHER" id="PTHR22950">
    <property type="entry name" value="AMINO ACID TRANSPORTER"/>
    <property type="match status" value="1"/>
</dbReference>
<feature type="transmembrane region" description="Helical" evidence="9">
    <location>
        <begin position="121"/>
        <end position="139"/>
    </location>
</feature>
<evidence type="ECO:0000259" key="10">
    <source>
        <dbReference type="Pfam" id="PF01490"/>
    </source>
</evidence>
<evidence type="ECO:0000256" key="4">
    <source>
        <dbReference type="ARBA" id="ARBA00022970"/>
    </source>
</evidence>
<feature type="transmembrane region" description="Helical" evidence="9">
    <location>
        <begin position="223"/>
        <end position="247"/>
    </location>
</feature>
<feature type="transmembrane region" description="Helical" evidence="9">
    <location>
        <begin position="321"/>
        <end position="340"/>
    </location>
</feature>
<evidence type="ECO:0000256" key="6">
    <source>
        <dbReference type="ARBA" id="ARBA00023136"/>
    </source>
</evidence>
<name>A0A1B6LIN2_9HEMI</name>
<evidence type="ECO:0000256" key="8">
    <source>
        <dbReference type="SAM" id="MobiDB-lite"/>
    </source>
</evidence>
<dbReference type="InterPro" id="IPR013057">
    <property type="entry name" value="AA_transpt_TM"/>
</dbReference>
<keyword evidence="3 9" id="KW-0812">Transmembrane</keyword>
<reference evidence="11" key="1">
    <citation type="submission" date="2015-11" db="EMBL/GenBank/DDBJ databases">
        <title>De novo transcriptome assembly of four potential Pierce s Disease insect vectors from Arizona vineyards.</title>
        <authorList>
            <person name="Tassone E.E."/>
        </authorList>
    </citation>
    <scope>NUCLEOTIDE SEQUENCE</scope>
</reference>
<feature type="region of interest" description="Disordered" evidence="8">
    <location>
        <begin position="464"/>
        <end position="528"/>
    </location>
</feature>
<keyword evidence="5 9" id="KW-1133">Transmembrane helix</keyword>
<dbReference type="PANTHER" id="PTHR22950:SF646">
    <property type="entry name" value="SODIUM-COUPLED NEUTRAL AMINO ACID TRANSPORTER 10-RELATED"/>
    <property type="match status" value="1"/>
</dbReference>
<protein>
    <recommendedName>
        <fullName evidence="10">Amino acid transporter transmembrane domain-containing protein</fullName>
    </recommendedName>
</protein>
<comment type="subcellular location">
    <subcellularLocation>
        <location evidence="1">Membrane</location>
        <topology evidence="1">Multi-pass membrane protein</topology>
    </subcellularLocation>
</comment>
<sequence>TMGTNTGHVMTLANSIIGVSVLAMPFCYKQCGIVLASLMLVVSSVMSRLACYYLIKAATLARRRNFEFLAFHTFGPTGKLTVELSIIGFMLGTCVAFFVVMGDLGPAILGPLLDVENPSSVRASVLIAIAVLVVLPLGLLRNVDSLTAISAVTIAFYICLVLKVMGEATTHLLAWDWVDKVHLWRPAGLLQCIPIFSMALSCQTQLFEIFDSIPNASLDKMTVIVGSAVNLCTLMYMAMGFFGYVAFCTQPFSGNLMLSFSPTPTSEVIKMGFVLSIAVSFPLVIFPCRASLHSLLYRRGIPPHQELLSVTNHMTEGRFKCLTFAIVAVSLVTGILIPNIELVLGLVGSTIGVLICIMMPATLFLCLTTRQNNERLLAQVLWVGGLLIMVLGTYANLYATEEAIAGNPVLPPLLPQSKLRSAELVPAPTVPPAPPQVADVRREPPVPEAPVVKVVSETPVVAEETKKDPVGVPAKENPPVVVDPLAKGDQPVLEDTPSKGNPPVLVDTSVRKDPPIPSNSLDKGNPPVLVNPPAKENQLLANPPVKDNPPVLVDLPAKVNPPVLANYPTKEDPLVVANQSPKKEGVINSDAIKKEEDEIKEVQKQEILKKKEELIEKLEENEQKQQKLLEEQKQILQDIKVEKEKLVKENKQLKEMGKELPEKIVKSEVLSKENEVVVQEKQKDTILKKLPVPEKKTIPLEEYKPLNNLEAVRDGVVKDTDLVKKSMADGVPLPLAVKYIAPRVEGMKAVKVVDNNEGGLDSKVLRRDILEETEVREKRDVTVEEGEGKPEVAEEMKTAVVHQSHDSENADGVIEQCDDKAKPTEKLSDSLKPQKVKEATTDSLIKSPVYLSDPALFLPGENLQPGRAIDGNIVKPMKRDLKSLDLTRQKVTKNSVT</sequence>
<keyword evidence="4" id="KW-0029">Amino-acid transport</keyword>
<feature type="non-terminal residue" evidence="11">
    <location>
        <position position="1"/>
    </location>
</feature>
<evidence type="ECO:0000256" key="7">
    <source>
        <dbReference type="SAM" id="Coils"/>
    </source>
</evidence>
<evidence type="ECO:0000256" key="5">
    <source>
        <dbReference type="ARBA" id="ARBA00022989"/>
    </source>
</evidence>
<keyword evidence="6 9" id="KW-0472">Membrane</keyword>
<evidence type="ECO:0000256" key="9">
    <source>
        <dbReference type="SAM" id="Phobius"/>
    </source>
</evidence>
<feature type="domain" description="Amino acid transporter transmembrane" evidence="10">
    <location>
        <begin position="7"/>
        <end position="395"/>
    </location>
</feature>
<feature type="transmembrane region" description="Helical" evidence="9">
    <location>
        <begin position="32"/>
        <end position="55"/>
    </location>
</feature>
<dbReference type="GO" id="GO:0015179">
    <property type="term" value="F:L-amino acid transmembrane transporter activity"/>
    <property type="evidence" value="ECO:0007669"/>
    <property type="project" value="TreeGrafter"/>
</dbReference>
<feature type="transmembrane region" description="Helical" evidence="9">
    <location>
        <begin position="80"/>
        <end position="101"/>
    </location>
</feature>
<evidence type="ECO:0000256" key="1">
    <source>
        <dbReference type="ARBA" id="ARBA00004141"/>
    </source>
</evidence>
<gene>
    <name evidence="11" type="ORF">g.29838</name>
</gene>
<feature type="coiled-coil region" evidence="7">
    <location>
        <begin position="592"/>
        <end position="659"/>
    </location>
</feature>
<feature type="transmembrane region" description="Helical" evidence="9">
    <location>
        <begin position="267"/>
        <end position="288"/>
    </location>
</feature>
<evidence type="ECO:0000313" key="11">
    <source>
        <dbReference type="EMBL" id="JAT23553.1"/>
    </source>
</evidence>
<dbReference type="GO" id="GO:0016020">
    <property type="term" value="C:membrane"/>
    <property type="evidence" value="ECO:0007669"/>
    <property type="project" value="UniProtKB-SubCell"/>
</dbReference>
<feature type="transmembrane region" description="Helical" evidence="9">
    <location>
        <begin position="146"/>
        <end position="164"/>
    </location>
</feature>
<dbReference type="EMBL" id="GEBQ01016424">
    <property type="protein sequence ID" value="JAT23553.1"/>
    <property type="molecule type" value="Transcribed_RNA"/>
</dbReference>
<dbReference type="AlphaFoldDB" id="A0A1B6LIN2"/>
<feature type="transmembrane region" description="Helical" evidence="9">
    <location>
        <begin position="346"/>
        <end position="368"/>
    </location>
</feature>
<organism evidence="11">
    <name type="scientific">Graphocephala atropunctata</name>
    <dbReference type="NCBI Taxonomy" id="36148"/>
    <lineage>
        <taxon>Eukaryota</taxon>
        <taxon>Metazoa</taxon>
        <taxon>Ecdysozoa</taxon>
        <taxon>Arthropoda</taxon>
        <taxon>Hexapoda</taxon>
        <taxon>Insecta</taxon>
        <taxon>Pterygota</taxon>
        <taxon>Neoptera</taxon>
        <taxon>Paraneoptera</taxon>
        <taxon>Hemiptera</taxon>
        <taxon>Auchenorrhyncha</taxon>
        <taxon>Membracoidea</taxon>
        <taxon>Cicadellidae</taxon>
        <taxon>Cicadellinae</taxon>
        <taxon>Cicadellini</taxon>
        <taxon>Graphocephala</taxon>
    </lineage>
</organism>
<evidence type="ECO:0000256" key="3">
    <source>
        <dbReference type="ARBA" id="ARBA00022692"/>
    </source>
</evidence>
<evidence type="ECO:0000256" key="2">
    <source>
        <dbReference type="ARBA" id="ARBA00022448"/>
    </source>
</evidence>
<feature type="transmembrane region" description="Helical" evidence="9">
    <location>
        <begin position="380"/>
        <end position="399"/>
    </location>
</feature>
<accession>A0A1B6LIN2</accession>
<dbReference type="Pfam" id="PF01490">
    <property type="entry name" value="Aa_trans"/>
    <property type="match status" value="1"/>
</dbReference>
<keyword evidence="2" id="KW-0813">Transport</keyword>